<proteinExistence type="predicted"/>
<evidence type="ECO:0000313" key="2">
    <source>
        <dbReference type="EMBL" id="MES1922314.1"/>
    </source>
</evidence>
<protein>
    <submittedName>
        <fullName evidence="2">Uncharacterized protein</fullName>
    </submittedName>
</protein>
<dbReference type="SUPFAM" id="SSF46785">
    <property type="entry name" value="Winged helix' DNA-binding domain"/>
    <property type="match status" value="1"/>
</dbReference>
<accession>A0ABV2ARZ8</accession>
<feature type="compositionally biased region" description="Basic and acidic residues" evidence="1">
    <location>
        <begin position="179"/>
        <end position="196"/>
    </location>
</feature>
<gene>
    <name evidence="2" type="ORF">MHBO_003821</name>
</gene>
<feature type="compositionally biased region" description="Polar residues" evidence="1">
    <location>
        <begin position="224"/>
        <end position="234"/>
    </location>
</feature>
<dbReference type="Proteomes" id="UP001439008">
    <property type="component" value="Unassembled WGS sequence"/>
</dbReference>
<comment type="caution">
    <text evidence="2">The sequence shown here is derived from an EMBL/GenBank/DDBJ whole genome shotgun (WGS) entry which is preliminary data.</text>
</comment>
<feature type="region of interest" description="Disordered" evidence="1">
    <location>
        <begin position="91"/>
        <end position="234"/>
    </location>
</feature>
<organism evidence="2 3">
    <name type="scientific">Bonamia ostreae</name>
    <dbReference type="NCBI Taxonomy" id="126728"/>
    <lineage>
        <taxon>Eukaryota</taxon>
        <taxon>Sar</taxon>
        <taxon>Rhizaria</taxon>
        <taxon>Endomyxa</taxon>
        <taxon>Ascetosporea</taxon>
        <taxon>Haplosporida</taxon>
        <taxon>Bonamia</taxon>
    </lineage>
</organism>
<reference evidence="2 3" key="1">
    <citation type="journal article" date="2024" name="BMC Biol.">
        <title>Comparative genomics of Ascetosporea gives new insight into the evolutionary basis for animal parasitism in Rhizaria.</title>
        <authorList>
            <person name="Hiltunen Thoren M."/>
            <person name="Onut-Brannstrom I."/>
            <person name="Alfjorden A."/>
            <person name="Peckova H."/>
            <person name="Swords F."/>
            <person name="Hooper C."/>
            <person name="Holzer A.S."/>
            <person name="Bass D."/>
            <person name="Burki F."/>
        </authorList>
    </citation>
    <scope>NUCLEOTIDE SEQUENCE [LARGE SCALE GENOMIC DNA]</scope>
    <source>
        <strain evidence="2">20-A016</strain>
    </source>
</reference>
<feature type="compositionally biased region" description="Low complexity" evidence="1">
    <location>
        <begin position="206"/>
        <end position="223"/>
    </location>
</feature>
<name>A0ABV2ARZ8_9EUKA</name>
<dbReference type="Gene3D" id="1.10.10.10">
    <property type="entry name" value="Winged helix-like DNA-binding domain superfamily/Winged helix DNA-binding domain"/>
    <property type="match status" value="1"/>
</dbReference>
<dbReference type="CDD" id="cd04371">
    <property type="entry name" value="DEP"/>
    <property type="match status" value="1"/>
</dbReference>
<dbReference type="InterPro" id="IPR036388">
    <property type="entry name" value="WH-like_DNA-bd_sf"/>
</dbReference>
<dbReference type="InterPro" id="IPR036390">
    <property type="entry name" value="WH_DNA-bd_sf"/>
</dbReference>
<evidence type="ECO:0000256" key="1">
    <source>
        <dbReference type="SAM" id="MobiDB-lite"/>
    </source>
</evidence>
<keyword evidence="3" id="KW-1185">Reference proteome</keyword>
<evidence type="ECO:0000313" key="3">
    <source>
        <dbReference type="Proteomes" id="UP001439008"/>
    </source>
</evidence>
<sequence>MISRIHLGKEYMDCFLTKDLIQEISSVKKVKKKQAMEMGQNLLKHGYISGFKEETELLERRTFYTFKNPDEVIPLKKNVENNTNLSEIPIKKTNLKPSKPKKPAKLNLESENTKKAPQKKEPPKKATESENERIAALEKMFEEERKKREELERQLEQQKKTSSKPIAQSAAKTVEVEASDAKILEKPVTKNEKSETESDESEYEYSEYYSEYTEYSDSEYTTENASSGLENKKN</sequence>
<dbReference type="EMBL" id="JBDODL010002571">
    <property type="protein sequence ID" value="MES1922314.1"/>
    <property type="molecule type" value="Genomic_DNA"/>
</dbReference>
<feature type="compositionally biased region" description="Basic and acidic residues" evidence="1">
    <location>
        <begin position="111"/>
        <end position="159"/>
    </location>
</feature>